<comment type="caution">
    <text evidence="4">The sequence shown here is derived from an EMBL/GenBank/DDBJ whole genome shotgun (WGS) entry which is preliminary data.</text>
</comment>
<keyword evidence="2" id="KW-0067">ATP-binding</keyword>
<gene>
    <name evidence="4" type="ORF">SUZIE_180220</name>
</gene>
<dbReference type="InterPro" id="IPR000330">
    <property type="entry name" value="SNF2_N"/>
</dbReference>
<dbReference type="GO" id="GO:0006338">
    <property type="term" value="P:chromatin remodeling"/>
    <property type="evidence" value="ECO:0007669"/>
    <property type="project" value="InterPro"/>
</dbReference>
<evidence type="ECO:0000256" key="2">
    <source>
        <dbReference type="ARBA" id="ARBA00022840"/>
    </source>
</evidence>
<dbReference type="PANTHER" id="PTHR47157">
    <property type="entry name" value="CHROMODOMAIN-HELICASE-DNA-BINDING PROTEIN 1-LIKE"/>
    <property type="match status" value="1"/>
</dbReference>
<reference evidence="4" key="1">
    <citation type="submission" date="2020-03" db="EMBL/GenBank/DDBJ databases">
        <title>Studies in the Genomics of Life Span.</title>
        <authorList>
            <person name="Glass D."/>
        </authorList>
    </citation>
    <scope>NUCLEOTIDE SEQUENCE</scope>
    <source>
        <strain evidence="4">SUZIE</strain>
        <tissue evidence="4">Muscle</tissue>
    </source>
</reference>
<dbReference type="GO" id="GO:0003678">
    <property type="term" value="F:DNA helicase activity"/>
    <property type="evidence" value="ECO:0007669"/>
    <property type="project" value="InterPro"/>
</dbReference>
<evidence type="ECO:0000313" key="4">
    <source>
        <dbReference type="EMBL" id="MBZ3884894.1"/>
    </source>
</evidence>
<evidence type="ECO:0000256" key="1">
    <source>
        <dbReference type="ARBA" id="ARBA00022741"/>
    </source>
</evidence>
<evidence type="ECO:0000313" key="5">
    <source>
        <dbReference type="Proteomes" id="UP001166674"/>
    </source>
</evidence>
<dbReference type="Pfam" id="PF00176">
    <property type="entry name" value="SNF2-rel_dom"/>
    <property type="match status" value="1"/>
</dbReference>
<dbReference type="GO" id="GO:0005524">
    <property type="term" value="F:ATP binding"/>
    <property type="evidence" value="ECO:0007669"/>
    <property type="project" value="UniProtKB-KW"/>
</dbReference>
<accession>A0AA41T679</accession>
<feature type="domain" description="SNF2 N-terminal" evidence="3">
    <location>
        <begin position="5"/>
        <end position="65"/>
    </location>
</feature>
<proteinExistence type="predicted"/>
<dbReference type="Gene3D" id="3.40.50.10810">
    <property type="entry name" value="Tandem AAA-ATPase domain"/>
    <property type="match status" value="1"/>
</dbReference>
<dbReference type="GO" id="GO:0006281">
    <property type="term" value="P:DNA repair"/>
    <property type="evidence" value="ECO:0007669"/>
    <property type="project" value="InterPro"/>
</dbReference>
<sequence length="169" mass="19102">MLCPYQLEGVNWLAQHFLCQNGCILGDEMGLAKTCQMIALIIYLAGRINDEGPFLTLCPLSCFEQVERRGRNVQSRYSWTCYNYELVDGSVSGEERHLAIKNFGQQPSFICLLNTRADTVEEVVYRKAASKLQLNNMIIEGGHFTLGSQKPLADADLQVKYVILFFKVP</sequence>
<dbReference type="InterPro" id="IPR027417">
    <property type="entry name" value="P-loop_NTPase"/>
</dbReference>
<dbReference type="GO" id="GO:0005634">
    <property type="term" value="C:nucleus"/>
    <property type="evidence" value="ECO:0007669"/>
    <property type="project" value="TreeGrafter"/>
</dbReference>
<keyword evidence="1" id="KW-0547">Nucleotide-binding</keyword>
<dbReference type="PANTHER" id="PTHR47157:SF1">
    <property type="entry name" value="CHROMODOMAIN-HELICASE-DNA-BINDING PROTEIN 1-LIKE"/>
    <property type="match status" value="1"/>
</dbReference>
<name>A0AA41T679_SCICA</name>
<protein>
    <submittedName>
        <fullName evidence="4">Chromodomain-helicase-DNA-binding protein 1-like</fullName>
    </submittedName>
</protein>
<organism evidence="4 5">
    <name type="scientific">Sciurus carolinensis</name>
    <name type="common">Eastern gray squirrel</name>
    <dbReference type="NCBI Taxonomy" id="30640"/>
    <lineage>
        <taxon>Eukaryota</taxon>
        <taxon>Metazoa</taxon>
        <taxon>Chordata</taxon>
        <taxon>Craniata</taxon>
        <taxon>Vertebrata</taxon>
        <taxon>Euteleostomi</taxon>
        <taxon>Mammalia</taxon>
        <taxon>Eutheria</taxon>
        <taxon>Euarchontoglires</taxon>
        <taxon>Glires</taxon>
        <taxon>Rodentia</taxon>
        <taxon>Sciuromorpha</taxon>
        <taxon>Sciuridae</taxon>
        <taxon>Sciurinae</taxon>
        <taxon>Sciurini</taxon>
        <taxon>Sciurus</taxon>
    </lineage>
</organism>
<keyword evidence="5" id="KW-1185">Reference proteome</keyword>
<dbReference type="InterPro" id="IPR038718">
    <property type="entry name" value="SNF2-like_sf"/>
</dbReference>
<dbReference type="SUPFAM" id="SSF52540">
    <property type="entry name" value="P-loop containing nucleoside triphosphate hydrolases"/>
    <property type="match status" value="1"/>
</dbReference>
<dbReference type="EMBL" id="JAATJV010396136">
    <property type="protein sequence ID" value="MBZ3884894.1"/>
    <property type="molecule type" value="Genomic_DNA"/>
</dbReference>
<dbReference type="InterPro" id="IPR031053">
    <property type="entry name" value="ALC1"/>
</dbReference>
<evidence type="ECO:0000259" key="3">
    <source>
        <dbReference type="Pfam" id="PF00176"/>
    </source>
</evidence>
<dbReference type="AlphaFoldDB" id="A0AA41T679"/>
<dbReference type="Proteomes" id="UP001166674">
    <property type="component" value="Unassembled WGS sequence"/>
</dbReference>